<gene>
    <name evidence="4" type="ORF">PLBR_LOCUS4471</name>
</gene>
<keyword evidence="2" id="KW-0410">Iron transport</keyword>
<evidence type="ECO:0000256" key="3">
    <source>
        <dbReference type="ARBA" id="ARBA00023004"/>
    </source>
</evidence>
<dbReference type="Pfam" id="PF01491">
    <property type="entry name" value="Frataxin_Cyay"/>
    <property type="match status" value="1"/>
</dbReference>
<evidence type="ECO:0000313" key="5">
    <source>
        <dbReference type="Proteomes" id="UP000290189"/>
    </source>
</evidence>
<proteinExistence type="inferred from homology"/>
<comment type="similarity">
    <text evidence="1">Belongs to the frataxin family.</text>
</comment>
<keyword evidence="3" id="KW-0408">Iron</keyword>
<evidence type="ECO:0008006" key="6">
    <source>
        <dbReference type="Google" id="ProtNLM"/>
    </source>
</evidence>
<keyword evidence="4" id="KW-0496">Mitochondrion</keyword>
<reference evidence="4 5" key="1">
    <citation type="submission" date="2018-03" db="EMBL/GenBank/DDBJ databases">
        <authorList>
            <person name="Fogelqvist J."/>
        </authorList>
    </citation>
    <scope>NUCLEOTIDE SEQUENCE [LARGE SCALE GENOMIC DNA]</scope>
</reference>
<evidence type="ECO:0000256" key="1">
    <source>
        <dbReference type="ARBA" id="ARBA00008183"/>
    </source>
</evidence>
<dbReference type="GO" id="GO:0005737">
    <property type="term" value="C:cytoplasm"/>
    <property type="evidence" value="ECO:0007669"/>
    <property type="project" value="UniProtKB-ARBA"/>
</dbReference>
<keyword evidence="2" id="KW-0406">Ion transport</keyword>
<dbReference type="InterPro" id="IPR002908">
    <property type="entry name" value="Frataxin/CyaY"/>
</dbReference>
<name>A0A3P3YAQ7_PLABS</name>
<dbReference type="EMBL" id="OVEO01000007">
    <property type="protein sequence ID" value="SPQ97256.1"/>
    <property type="molecule type" value="Genomic_DNA"/>
</dbReference>
<dbReference type="GO" id="GO:0016226">
    <property type="term" value="P:iron-sulfur cluster assembly"/>
    <property type="evidence" value="ECO:0007669"/>
    <property type="project" value="InterPro"/>
</dbReference>
<accession>A0A3P3YAQ7</accession>
<dbReference type="Proteomes" id="UP000290189">
    <property type="component" value="Unassembled WGS sequence"/>
</dbReference>
<dbReference type="Gene3D" id="3.30.920.10">
    <property type="entry name" value="Frataxin/CyaY"/>
    <property type="match status" value="1"/>
</dbReference>
<dbReference type="AlphaFoldDB" id="A0A3P3YAQ7"/>
<dbReference type="InterPro" id="IPR036524">
    <property type="entry name" value="Frataxin/CyaY_sf"/>
</dbReference>
<geneLocation type="mitochondrion" evidence="4"/>
<sequence>MFARVLVGRRCGWRRRAHSTALLQTVQDAVAPMVTYNRNMVVSRQSPHELTIDLGEEHGCYTVMSRTDDQDSVVLSSPTSGVHTYLYDHTEQHWKSTKDSHILTDLLTRELLKTCQGYPSF</sequence>
<keyword evidence="2" id="KW-0813">Transport</keyword>
<organism evidence="4 5">
    <name type="scientific">Plasmodiophora brassicae</name>
    <name type="common">Clubroot disease agent</name>
    <dbReference type="NCBI Taxonomy" id="37360"/>
    <lineage>
        <taxon>Eukaryota</taxon>
        <taxon>Sar</taxon>
        <taxon>Rhizaria</taxon>
        <taxon>Endomyxa</taxon>
        <taxon>Phytomyxea</taxon>
        <taxon>Plasmodiophorida</taxon>
        <taxon>Plasmodiophoridae</taxon>
        <taxon>Plasmodiophora</taxon>
    </lineage>
</organism>
<protein>
    <recommendedName>
        <fullName evidence="6">Frataxin</fullName>
    </recommendedName>
</protein>
<dbReference type="GO" id="GO:0008199">
    <property type="term" value="F:ferric iron binding"/>
    <property type="evidence" value="ECO:0007669"/>
    <property type="project" value="InterPro"/>
</dbReference>
<dbReference type="SUPFAM" id="SSF55387">
    <property type="entry name" value="Frataxin/Nqo15-like"/>
    <property type="match status" value="1"/>
</dbReference>
<evidence type="ECO:0000313" key="4">
    <source>
        <dbReference type="EMBL" id="SPQ97256.1"/>
    </source>
</evidence>
<evidence type="ECO:0000256" key="2">
    <source>
        <dbReference type="ARBA" id="ARBA00022496"/>
    </source>
</evidence>
<dbReference type="GO" id="GO:0006826">
    <property type="term" value="P:iron ion transport"/>
    <property type="evidence" value="ECO:0007669"/>
    <property type="project" value="UniProtKB-KW"/>
</dbReference>